<evidence type="ECO:0000259" key="6">
    <source>
        <dbReference type="PROSITE" id="PS50931"/>
    </source>
</evidence>
<dbReference type="Proteomes" id="UP001500603">
    <property type="component" value="Unassembled WGS sequence"/>
</dbReference>
<accession>A0ABP9KAV6</accession>
<dbReference type="InterPro" id="IPR036390">
    <property type="entry name" value="WH_DNA-bd_sf"/>
</dbReference>
<keyword evidence="8" id="KW-1185">Reference proteome</keyword>
<evidence type="ECO:0000256" key="5">
    <source>
        <dbReference type="ARBA" id="ARBA00023163"/>
    </source>
</evidence>
<dbReference type="Pfam" id="PF00126">
    <property type="entry name" value="HTH_1"/>
    <property type="match status" value="1"/>
</dbReference>
<name>A0ABP9KAV6_9NOCA</name>
<dbReference type="SUPFAM" id="SSF53850">
    <property type="entry name" value="Periplasmic binding protein-like II"/>
    <property type="match status" value="1"/>
</dbReference>
<dbReference type="Gene3D" id="3.40.190.10">
    <property type="entry name" value="Periplasmic binding protein-like II"/>
    <property type="match status" value="2"/>
</dbReference>
<dbReference type="SUPFAM" id="SSF46785">
    <property type="entry name" value="Winged helix' DNA-binding domain"/>
    <property type="match status" value="1"/>
</dbReference>
<dbReference type="InterPro" id="IPR005119">
    <property type="entry name" value="LysR_subst-bd"/>
</dbReference>
<sequence length="299" mass="32756">MIDPNRLQMLRAVEHHGTISEVARVMHLTPSAVSQQIRQLASEVGTTLLEREGRSIRLTPAAYTLLAYSHSVAAAWEDVRAELDVLASGEQLSGHLSLGSFATAIPSLVASAAVTLTTRRTGVTVSVREADTAESLTLLLHRTIDLAVVAAPVDHPLDDPRFDQHTLLDDPQDLVVAADSELATCGVDRLLDVSRERWVEPHHDQRRLIESACAMEGFVPHFEHQTNDWNSALALVAGGMGVCLYPRMAPINTAGVRRITLSGPNLPVRRVLTFVRAGSVRQPLISTYLRLLEQVVRQR</sequence>
<dbReference type="InterPro" id="IPR036388">
    <property type="entry name" value="WH-like_DNA-bd_sf"/>
</dbReference>
<reference evidence="8" key="1">
    <citation type="journal article" date="2019" name="Int. J. Syst. Evol. Microbiol.">
        <title>The Global Catalogue of Microorganisms (GCM) 10K type strain sequencing project: providing services to taxonomists for standard genome sequencing and annotation.</title>
        <authorList>
            <consortium name="The Broad Institute Genomics Platform"/>
            <consortium name="The Broad Institute Genome Sequencing Center for Infectious Disease"/>
            <person name="Wu L."/>
            <person name="Ma J."/>
        </authorList>
    </citation>
    <scope>NUCLEOTIDE SEQUENCE [LARGE SCALE GENOMIC DNA]</scope>
    <source>
        <strain evidence="8">JCM 18298</strain>
    </source>
</reference>
<keyword evidence="4" id="KW-0010">Activator</keyword>
<keyword evidence="2" id="KW-0805">Transcription regulation</keyword>
<evidence type="ECO:0000256" key="3">
    <source>
        <dbReference type="ARBA" id="ARBA00023125"/>
    </source>
</evidence>
<gene>
    <name evidence="7" type="ORF">GCM10023318_30530</name>
</gene>
<organism evidence="7 8">
    <name type="scientific">Nocardia callitridis</name>
    <dbReference type="NCBI Taxonomy" id="648753"/>
    <lineage>
        <taxon>Bacteria</taxon>
        <taxon>Bacillati</taxon>
        <taxon>Actinomycetota</taxon>
        <taxon>Actinomycetes</taxon>
        <taxon>Mycobacteriales</taxon>
        <taxon>Nocardiaceae</taxon>
        <taxon>Nocardia</taxon>
    </lineage>
</organism>
<evidence type="ECO:0000256" key="2">
    <source>
        <dbReference type="ARBA" id="ARBA00023015"/>
    </source>
</evidence>
<dbReference type="Pfam" id="PF03466">
    <property type="entry name" value="LysR_substrate"/>
    <property type="match status" value="1"/>
</dbReference>
<protein>
    <submittedName>
        <fullName evidence="7">LysR family transcriptional regulator</fullName>
    </submittedName>
</protein>
<dbReference type="InterPro" id="IPR000847">
    <property type="entry name" value="LysR_HTH_N"/>
</dbReference>
<feature type="domain" description="HTH lysR-type" evidence="6">
    <location>
        <begin position="2"/>
        <end position="59"/>
    </location>
</feature>
<comment type="similarity">
    <text evidence="1">Belongs to the LysR transcriptional regulatory family.</text>
</comment>
<keyword evidence="3" id="KW-0238">DNA-binding</keyword>
<proteinExistence type="inferred from homology"/>
<evidence type="ECO:0000256" key="4">
    <source>
        <dbReference type="ARBA" id="ARBA00023159"/>
    </source>
</evidence>
<evidence type="ECO:0000313" key="7">
    <source>
        <dbReference type="EMBL" id="GAA5054978.1"/>
    </source>
</evidence>
<dbReference type="PROSITE" id="PS50931">
    <property type="entry name" value="HTH_LYSR"/>
    <property type="match status" value="1"/>
</dbReference>
<comment type="caution">
    <text evidence="7">The sequence shown here is derived from an EMBL/GenBank/DDBJ whole genome shotgun (WGS) entry which is preliminary data.</text>
</comment>
<dbReference type="PANTHER" id="PTHR30346:SF29">
    <property type="entry name" value="LYSR SUBSTRATE-BINDING"/>
    <property type="match status" value="1"/>
</dbReference>
<evidence type="ECO:0000256" key="1">
    <source>
        <dbReference type="ARBA" id="ARBA00009437"/>
    </source>
</evidence>
<dbReference type="RefSeq" id="WP_345496004.1">
    <property type="nucleotide sequence ID" value="NZ_BAABJM010000002.1"/>
</dbReference>
<dbReference type="Gene3D" id="1.10.10.10">
    <property type="entry name" value="Winged helix-like DNA-binding domain superfamily/Winged helix DNA-binding domain"/>
    <property type="match status" value="1"/>
</dbReference>
<keyword evidence="5" id="KW-0804">Transcription</keyword>
<dbReference type="PANTHER" id="PTHR30346">
    <property type="entry name" value="TRANSCRIPTIONAL DUAL REGULATOR HCAR-RELATED"/>
    <property type="match status" value="1"/>
</dbReference>
<evidence type="ECO:0000313" key="8">
    <source>
        <dbReference type="Proteomes" id="UP001500603"/>
    </source>
</evidence>
<dbReference type="EMBL" id="BAABJM010000002">
    <property type="protein sequence ID" value="GAA5054978.1"/>
    <property type="molecule type" value="Genomic_DNA"/>
</dbReference>